<organism evidence="2 3">
    <name type="scientific">Stichopus japonicus</name>
    <name type="common">Sea cucumber</name>
    <dbReference type="NCBI Taxonomy" id="307972"/>
    <lineage>
        <taxon>Eukaryota</taxon>
        <taxon>Metazoa</taxon>
        <taxon>Echinodermata</taxon>
        <taxon>Eleutherozoa</taxon>
        <taxon>Echinozoa</taxon>
        <taxon>Holothuroidea</taxon>
        <taxon>Aspidochirotacea</taxon>
        <taxon>Aspidochirotida</taxon>
        <taxon>Stichopodidae</taxon>
        <taxon>Apostichopus</taxon>
    </lineage>
</organism>
<dbReference type="PANTHER" id="PTHR15967:SF0">
    <property type="entry name" value="E2F-ASSOCIATED PHOSPHOPROTEIN"/>
    <property type="match status" value="1"/>
</dbReference>
<dbReference type="Proteomes" id="UP000230750">
    <property type="component" value="Unassembled WGS sequence"/>
</dbReference>
<dbReference type="PANTHER" id="PTHR15967">
    <property type="entry name" value="E2F-ASSOCIATED PHOSPHOPROTEIN"/>
    <property type="match status" value="1"/>
</dbReference>
<name>A0A2G8KP20_STIJA</name>
<feature type="region of interest" description="Disordered" evidence="1">
    <location>
        <begin position="214"/>
        <end position="247"/>
    </location>
</feature>
<dbReference type="GO" id="GO:0005634">
    <property type="term" value="C:nucleus"/>
    <property type="evidence" value="ECO:0007669"/>
    <property type="project" value="TreeGrafter"/>
</dbReference>
<dbReference type="STRING" id="307972.A0A2G8KP20"/>
<dbReference type="Pfam" id="PF10238">
    <property type="entry name" value="Eapp_C"/>
    <property type="match status" value="1"/>
</dbReference>
<feature type="compositionally biased region" description="Polar residues" evidence="1">
    <location>
        <begin position="64"/>
        <end position="79"/>
    </location>
</feature>
<dbReference type="AlphaFoldDB" id="A0A2G8KP20"/>
<sequence length="279" mass="31495">MLSCCGILVIVRNSDDDIDVILNGTPKQKRKLSRSLSEGSLDVLSSGDEFEKEMEMELEDSMRKYQTQQSKLAAANSDTKGLPSVGASGSSSDDKNITMKFTLIQMKRKGQSSTKTKEITIQLYQSKKRQLVQSNEDLFYDPDIDDQNQKWVDNQRDRKGGGPKSDAILNCPACMATLCLDCQRHEIYPTQYRAMFVLNCAIIRSETLKYKPGEKKKRKWKKKSKSKSNQEDDMEATSSTNDGTEESYHPVKCAECNTEVAVYDSDEVYHFFNVITGVA</sequence>
<accession>A0A2G8KP20</accession>
<feature type="region of interest" description="Disordered" evidence="1">
    <location>
        <begin position="143"/>
        <end position="163"/>
    </location>
</feature>
<dbReference type="OrthoDB" id="122464at2759"/>
<evidence type="ECO:0000256" key="1">
    <source>
        <dbReference type="SAM" id="MobiDB-lite"/>
    </source>
</evidence>
<dbReference type="EMBL" id="MRZV01000448">
    <property type="protein sequence ID" value="PIK49762.1"/>
    <property type="molecule type" value="Genomic_DNA"/>
</dbReference>
<proteinExistence type="predicted"/>
<feature type="compositionally biased region" description="Basic residues" evidence="1">
    <location>
        <begin position="214"/>
        <end position="226"/>
    </location>
</feature>
<feature type="region of interest" description="Disordered" evidence="1">
    <location>
        <begin position="63"/>
        <end position="93"/>
    </location>
</feature>
<comment type="caution">
    <text evidence="2">The sequence shown here is derived from an EMBL/GenBank/DDBJ whole genome shotgun (WGS) entry which is preliminary data.</text>
</comment>
<reference evidence="2 3" key="1">
    <citation type="journal article" date="2017" name="PLoS Biol.">
        <title>The sea cucumber genome provides insights into morphological evolution and visceral regeneration.</title>
        <authorList>
            <person name="Zhang X."/>
            <person name="Sun L."/>
            <person name="Yuan J."/>
            <person name="Sun Y."/>
            <person name="Gao Y."/>
            <person name="Zhang L."/>
            <person name="Li S."/>
            <person name="Dai H."/>
            <person name="Hamel J.F."/>
            <person name="Liu C."/>
            <person name="Yu Y."/>
            <person name="Liu S."/>
            <person name="Lin W."/>
            <person name="Guo K."/>
            <person name="Jin S."/>
            <person name="Xu P."/>
            <person name="Storey K.B."/>
            <person name="Huan P."/>
            <person name="Zhang T."/>
            <person name="Zhou Y."/>
            <person name="Zhang J."/>
            <person name="Lin C."/>
            <person name="Li X."/>
            <person name="Xing L."/>
            <person name="Huo D."/>
            <person name="Sun M."/>
            <person name="Wang L."/>
            <person name="Mercier A."/>
            <person name="Li F."/>
            <person name="Yang H."/>
            <person name="Xiang J."/>
        </authorList>
    </citation>
    <scope>NUCLEOTIDE SEQUENCE [LARGE SCALE GENOMIC DNA]</scope>
    <source>
        <strain evidence="2">Shaxun</strain>
        <tissue evidence="2">Muscle</tissue>
    </source>
</reference>
<keyword evidence="3" id="KW-1185">Reference proteome</keyword>
<dbReference type="InterPro" id="IPR019370">
    <property type="entry name" value="E2F-assoc_phosphoprotein"/>
</dbReference>
<protein>
    <submittedName>
        <fullName evidence="2">Putative E2F-associated phosphoprotein-like</fullName>
    </submittedName>
</protein>
<evidence type="ECO:0000313" key="3">
    <source>
        <dbReference type="Proteomes" id="UP000230750"/>
    </source>
</evidence>
<gene>
    <name evidence="2" type="ORF">BSL78_13349</name>
</gene>
<evidence type="ECO:0000313" key="2">
    <source>
        <dbReference type="EMBL" id="PIK49762.1"/>
    </source>
</evidence>